<gene>
    <name evidence="6" type="ORF">ABIC20_000240</name>
</gene>
<feature type="signal peptide" evidence="4">
    <location>
        <begin position="1"/>
        <end position="31"/>
    </location>
</feature>
<sequence>MSRTFDATDLSRRTILALPLGLAAAASGARAAEPKRGGTMVMIVHPEPSTLAHYAVSAGNIPPIATQVYEGLCTYDWDQNPQPNLAKSWEVAPDGKTITFKLQEGVTFHNGKPFTSADVQYSFMEILKKYNPIAPVMLAELVAVDTPDPMTAVLRLANPAPYIMKALSGRDLPILCRSVFEGTDVLQNPSANKPIGTGPFKFASWERGQFVRLDRNETYWKPGLPYLNRIVARFIPDAATRSAAMEAGEAHFAGYSAVNYADLARMKTNPILDLTTKGYEMTPAQSVLELNGRHPHLQKKEVRQAIAYAIDRKVILKDVMFGYGQPATGPLSRKFKTAGLYTDDVRQYDVPDRLDIANRLLDEAGAPRGADGTRFALHLEVNSFGEQWLRQAEYLKQALAGVGIAVTLRSEDTATWLRRVYTNYDYDLNEPFLSQGVDPVYGLNKQFLTSQIRKGVTFVNDTFYSNPEVDRMLGEGAREPDAEKRAALYKKVQQVLAEDSPMIWLIDVQYVSVFNRRLKDHTTGPLGTQQAFERAWMDK</sequence>
<keyword evidence="7" id="KW-1185">Reference proteome</keyword>
<evidence type="ECO:0000256" key="4">
    <source>
        <dbReference type="SAM" id="SignalP"/>
    </source>
</evidence>
<proteinExistence type="inferred from homology"/>
<evidence type="ECO:0000313" key="6">
    <source>
        <dbReference type="EMBL" id="MET3862931.1"/>
    </source>
</evidence>
<dbReference type="Gene3D" id="3.40.190.10">
    <property type="entry name" value="Periplasmic binding protein-like II"/>
    <property type="match status" value="1"/>
</dbReference>
<comment type="caution">
    <text evidence="6">The sequence shown here is derived from an EMBL/GenBank/DDBJ whole genome shotgun (WGS) entry which is preliminary data.</text>
</comment>
<dbReference type="Proteomes" id="UP001549119">
    <property type="component" value="Unassembled WGS sequence"/>
</dbReference>
<evidence type="ECO:0000256" key="2">
    <source>
        <dbReference type="ARBA" id="ARBA00005695"/>
    </source>
</evidence>
<keyword evidence="3 4" id="KW-0732">Signal</keyword>
<dbReference type="InterPro" id="IPR000914">
    <property type="entry name" value="SBP_5_dom"/>
</dbReference>
<evidence type="ECO:0000313" key="7">
    <source>
        <dbReference type="Proteomes" id="UP001549119"/>
    </source>
</evidence>
<evidence type="ECO:0000259" key="5">
    <source>
        <dbReference type="Pfam" id="PF00496"/>
    </source>
</evidence>
<feature type="chain" id="PRO_5046947289" evidence="4">
    <location>
        <begin position="32"/>
        <end position="539"/>
    </location>
</feature>
<comment type="similarity">
    <text evidence="2">Belongs to the bacterial solute-binding protein 5 family.</text>
</comment>
<dbReference type="Gene3D" id="3.10.105.10">
    <property type="entry name" value="Dipeptide-binding Protein, Domain 3"/>
    <property type="match status" value="1"/>
</dbReference>
<dbReference type="CDD" id="cd08517">
    <property type="entry name" value="PBP2_NikA_DppA_OppA_like_13"/>
    <property type="match status" value="1"/>
</dbReference>
<comment type="subcellular location">
    <subcellularLocation>
        <location evidence="1">Periplasm</location>
    </subcellularLocation>
</comment>
<reference evidence="6 7" key="1">
    <citation type="submission" date="2024-06" db="EMBL/GenBank/DDBJ databases">
        <title>Genomics of switchgrass bacterial isolates.</title>
        <authorList>
            <person name="Shade A."/>
        </authorList>
    </citation>
    <scope>NUCLEOTIDE SEQUENCE [LARGE SCALE GENOMIC DNA]</scope>
    <source>
        <strain evidence="6 7">PvP084</strain>
    </source>
</reference>
<dbReference type="Pfam" id="PF00496">
    <property type="entry name" value="SBP_bac_5"/>
    <property type="match status" value="1"/>
</dbReference>
<dbReference type="InterPro" id="IPR039424">
    <property type="entry name" value="SBP_5"/>
</dbReference>
<dbReference type="RefSeq" id="WP_029359273.1">
    <property type="nucleotide sequence ID" value="NZ_CP090579.1"/>
</dbReference>
<dbReference type="Gene3D" id="3.90.76.10">
    <property type="entry name" value="Dipeptide-binding Protein, Domain 1"/>
    <property type="match status" value="1"/>
</dbReference>
<dbReference type="PANTHER" id="PTHR30290">
    <property type="entry name" value="PERIPLASMIC BINDING COMPONENT OF ABC TRANSPORTER"/>
    <property type="match status" value="1"/>
</dbReference>
<dbReference type="SUPFAM" id="SSF53850">
    <property type="entry name" value="Periplasmic binding protein-like II"/>
    <property type="match status" value="1"/>
</dbReference>
<evidence type="ECO:0000256" key="3">
    <source>
        <dbReference type="ARBA" id="ARBA00022729"/>
    </source>
</evidence>
<dbReference type="InterPro" id="IPR030678">
    <property type="entry name" value="Peptide/Ni-bd"/>
</dbReference>
<dbReference type="EMBL" id="JBEPNW010000002">
    <property type="protein sequence ID" value="MET3862931.1"/>
    <property type="molecule type" value="Genomic_DNA"/>
</dbReference>
<dbReference type="PANTHER" id="PTHR30290:SF38">
    <property type="entry name" value="D,D-DIPEPTIDE-BINDING PERIPLASMIC PROTEIN DDPA-RELATED"/>
    <property type="match status" value="1"/>
</dbReference>
<evidence type="ECO:0000256" key="1">
    <source>
        <dbReference type="ARBA" id="ARBA00004418"/>
    </source>
</evidence>
<feature type="domain" description="Solute-binding protein family 5" evidence="5">
    <location>
        <begin position="81"/>
        <end position="428"/>
    </location>
</feature>
<dbReference type="PIRSF" id="PIRSF002741">
    <property type="entry name" value="MppA"/>
    <property type="match status" value="1"/>
</dbReference>
<name>A0ABV2N8W5_9HYPH</name>
<protein>
    <submittedName>
        <fullName evidence="6">Peptide/nickel transport system substrate-binding protein</fullName>
    </submittedName>
</protein>
<accession>A0ABV2N8W5</accession>
<organism evidence="6 7">
    <name type="scientific">Methylobacterium radiotolerans</name>
    <dbReference type="NCBI Taxonomy" id="31998"/>
    <lineage>
        <taxon>Bacteria</taxon>
        <taxon>Pseudomonadati</taxon>
        <taxon>Pseudomonadota</taxon>
        <taxon>Alphaproteobacteria</taxon>
        <taxon>Hyphomicrobiales</taxon>
        <taxon>Methylobacteriaceae</taxon>
        <taxon>Methylobacterium</taxon>
    </lineage>
</organism>